<dbReference type="Proteomes" id="UP000242547">
    <property type="component" value="Unassembled WGS sequence"/>
</dbReference>
<dbReference type="NCBIfam" id="TIGR03441">
    <property type="entry name" value="urea_trans_yut"/>
    <property type="match status" value="1"/>
</dbReference>
<feature type="transmembrane region" description="Helical" evidence="8">
    <location>
        <begin position="113"/>
        <end position="132"/>
    </location>
</feature>
<dbReference type="PANTHER" id="PTHR10464">
    <property type="entry name" value="UREA TRANSPORTER"/>
    <property type="match status" value="1"/>
</dbReference>
<name>A0A2T4KKL0_9STAP</name>
<keyword evidence="3" id="KW-1003">Cell membrane</keyword>
<comment type="similarity">
    <text evidence="2">Belongs to the urea transporter family.</text>
</comment>
<feature type="transmembrane region" description="Helical" evidence="8">
    <location>
        <begin position="170"/>
        <end position="191"/>
    </location>
</feature>
<feature type="site" description="Important for channel permeability" evidence="7">
    <location>
        <position position="278"/>
    </location>
</feature>
<keyword evidence="4 8" id="KW-0812">Transmembrane</keyword>
<feature type="transmembrane region" description="Helical" evidence="8">
    <location>
        <begin position="66"/>
        <end position="83"/>
    </location>
</feature>
<evidence type="ECO:0000256" key="3">
    <source>
        <dbReference type="ARBA" id="ARBA00022475"/>
    </source>
</evidence>
<feature type="transmembrane region" description="Helical" evidence="8">
    <location>
        <begin position="39"/>
        <end position="57"/>
    </location>
</feature>
<comment type="caution">
    <text evidence="9">The sequence shown here is derived from an EMBL/GenBank/DDBJ whole genome shotgun (WGS) entry which is preliminary data.</text>
</comment>
<reference evidence="9 10" key="1">
    <citation type="journal article" date="2016" name="Front. Microbiol.">
        <title>Comprehensive Phylogenetic Analysis of Bovine Non-aureus Staphylococci Species Based on Whole-Genome Sequencing.</title>
        <authorList>
            <person name="Naushad S."/>
            <person name="Barkema H.W."/>
            <person name="Luby C."/>
            <person name="Condas L.A."/>
            <person name="Nobrega D.B."/>
            <person name="Carson D.A."/>
            <person name="De Buck J."/>
        </authorList>
    </citation>
    <scope>NUCLEOTIDE SEQUENCE [LARGE SCALE GENOMIC DNA]</scope>
    <source>
        <strain evidence="9 10">SNUC 761</strain>
    </source>
</reference>
<feature type="transmembrane region" description="Helical" evidence="8">
    <location>
        <begin position="272"/>
        <end position="292"/>
    </location>
</feature>
<dbReference type="GO" id="GO:0015204">
    <property type="term" value="F:urea transmembrane transporter activity"/>
    <property type="evidence" value="ECO:0007669"/>
    <property type="project" value="InterPro"/>
</dbReference>
<dbReference type="GO" id="GO:0005886">
    <property type="term" value="C:plasma membrane"/>
    <property type="evidence" value="ECO:0007669"/>
    <property type="project" value="UniProtKB-SubCell"/>
</dbReference>
<organism evidence="9 10">
    <name type="scientific">Staphylococcus devriesei</name>
    <dbReference type="NCBI Taxonomy" id="586733"/>
    <lineage>
        <taxon>Bacteria</taxon>
        <taxon>Bacillati</taxon>
        <taxon>Bacillota</taxon>
        <taxon>Bacilli</taxon>
        <taxon>Bacillales</taxon>
        <taxon>Staphylococcaceae</taxon>
        <taxon>Staphylococcus</taxon>
    </lineage>
</organism>
<evidence type="ECO:0000256" key="4">
    <source>
        <dbReference type="ARBA" id="ARBA00022692"/>
    </source>
</evidence>
<sequence length="300" mass="32169">MKYIDIFLKNVAQVVLINNKWTGLFILIGLFIADWKIGLAAMLGSLLALLLAPYFNYSSEEIRDGLAGYNSVLTAIGLALFLQSSTLSWIVLIIGVILTLPVGSAVREFLKPFGVPMLTFPFVLMTWLVLAMTTQFSKLPVTIHILPQKVQPPDISHNHISWLSGITTNFSGIFLVTSVIGSLLIILGIFIGSIKGGIFAVISSILAVIFIVSLGGDYPSVTNGLYGYNSILTGIALGATFKTKLNTYIAVITGLLLTVVMHGAVATVLAPVGLPVFTAPFIFATWLVMFAGRTNGSDKA</sequence>
<evidence type="ECO:0000256" key="6">
    <source>
        <dbReference type="ARBA" id="ARBA00023136"/>
    </source>
</evidence>
<feature type="transmembrane region" description="Helical" evidence="8">
    <location>
        <begin position="89"/>
        <end position="106"/>
    </location>
</feature>
<dbReference type="Gene3D" id="1.10.3430.10">
    <property type="entry name" value="Ammonium transporter AmtB like domains"/>
    <property type="match status" value="1"/>
</dbReference>
<evidence type="ECO:0000256" key="8">
    <source>
        <dbReference type="SAM" id="Phobius"/>
    </source>
</evidence>
<keyword evidence="5 8" id="KW-1133">Transmembrane helix</keyword>
<feature type="transmembrane region" description="Helical" evidence="8">
    <location>
        <begin position="248"/>
        <end position="266"/>
    </location>
</feature>
<accession>A0A2T4KKL0</accession>
<evidence type="ECO:0000313" key="10">
    <source>
        <dbReference type="Proteomes" id="UP000242547"/>
    </source>
</evidence>
<dbReference type="InterPro" id="IPR029020">
    <property type="entry name" value="Ammonium/urea_transptr"/>
</dbReference>
<feature type="transmembrane region" description="Helical" evidence="8">
    <location>
        <begin position="198"/>
        <end position="218"/>
    </location>
</feature>
<gene>
    <name evidence="9" type="primary">yut</name>
    <name evidence="9" type="ORF">BUY44_00685</name>
</gene>
<comment type="subcellular location">
    <subcellularLocation>
        <location evidence="1">Cell membrane</location>
        <topology evidence="1">Multi-pass membrane protein</topology>
    </subcellularLocation>
</comment>
<protein>
    <submittedName>
        <fullName evidence="9">Urea transporter</fullName>
    </submittedName>
</protein>
<dbReference type="InterPro" id="IPR004937">
    <property type="entry name" value="Urea_transporter"/>
</dbReference>
<evidence type="ECO:0000256" key="2">
    <source>
        <dbReference type="ARBA" id="ARBA00005914"/>
    </source>
</evidence>
<evidence type="ECO:0000256" key="1">
    <source>
        <dbReference type="ARBA" id="ARBA00004651"/>
    </source>
</evidence>
<dbReference type="PANTHER" id="PTHR10464:SF4">
    <property type="entry name" value="UREA TRANSPORTER"/>
    <property type="match status" value="1"/>
</dbReference>
<feature type="transmembrane region" description="Helical" evidence="8">
    <location>
        <begin position="224"/>
        <end position="241"/>
    </location>
</feature>
<evidence type="ECO:0000256" key="5">
    <source>
        <dbReference type="ARBA" id="ARBA00022989"/>
    </source>
</evidence>
<dbReference type="InterPro" id="IPR017807">
    <property type="entry name" value="Urea_transporter_bac"/>
</dbReference>
<dbReference type="PIRSF" id="PIRSF016502">
    <property type="entry name" value="Urea_transporter"/>
    <property type="match status" value="1"/>
</dbReference>
<keyword evidence="6 8" id="KW-0472">Membrane</keyword>
<proteinExistence type="inferred from homology"/>
<dbReference type="EMBL" id="PYZL01000002">
    <property type="protein sequence ID" value="PTE74641.1"/>
    <property type="molecule type" value="Genomic_DNA"/>
</dbReference>
<evidence type="ECO:0000256" key="7">
    <source>
        <dbReference type="PIRSR" id="PIRSR016502-1"/>
    </source>
</evidence>
<feature type="transmembrane region" description="Helical" evidence="8">
    <location>
        <begin position="12"/>
        <end position="33"/>
    </location>
</feature>
<evidence type="ECO:0000313" key="9">
    <source>
        <dbReference type="EMBL" id="PTE74641.1"/>
    </source>
</evidence>
<dbReference type="RefSeq" id="WP_107505588.1">
    <property type="nucleotide sequence ID" value="NZ_CP130489.1"/>
</dbReference>
<dbReference type="Pfam" id="PF03253">
    <property type="entry name" value="UT"/>
    <property type="match status" value="1"/>
</dbReference>
<dbReference type="AlphaFoldDB" id="A0A2T4KKL0"/>